<dbReference type="Proteomes" id="UP000887574">
    <property type="component" value="Unplaced"/>
</dbReference>
<evidence type="ECO:0000313" key="2">
    <source>
        <dbReference type="Proteomes" id="UP000887574"/>
    </source>
</evidence>
<reference evidence="3" key="1">
    <citation type="submission" date="2022-11" db="UniProtKB">
        <authorList>
            <consortium name="WormBaseParasite"/>
        </authorList>
    </citation>
    <scope>IDENTIFICATION</scope>
</reference>
<accession>A0A915CTD5</accession>
<feature type="region of interest" description="Disordered" evidence="1">
    <location>
        <begin position="247"/>
        <end position="336"/>
    </location>
</feature>
<feature type="compositionally biased region" description="Acidic residues" evidence="1">
    <location>
        <begin position="192"/>
        <end position="202"/>
    </location>
</feature>
<dbReference type="WBParaSite" id="jg12435">
    <property type="protein sequence ID" value="jg12435"/>
    <property type="gene ID" value="jg12435"/>
</dbReference>
<feature type="region of interest" description="Disordered" evidence="1">
    <location>
        <begin position="1"/>
        <end position="26"/>
    </location>
</feature>
<feature type="compositionally biased region" description="Basic and acidic residues" evidence="1">
    <location>
        <begin position="297"/>
        <end position="326"/>
    </location>
</feature>
<keyword evidence="2" id="KW-1185">Reference proteome</keyword>
<feature type="compositionally biased region" description="Pro residues" evidence="1">
    <location>
        <begin position="271"/>
        <end position="289"/>
    </location>
</feature>
<name>A0A915CTD5_9BILA</name>
<evidence type="ECO:0000256" key="1">
    <source>
        <dbReference type="SAM" id="MobiDB-lite"/>
    </source>
</evidence>
<feature type="region of interest" description="Disordered" evidence="1">
    <location>
        <begin position="192"/>
        <end position="218"/>
    </location>
</feature>
<sequence length="336" mass="37750">MENDEVEEDHSATAEVQQGEMDEEVQQPKPMDLVRQLLGENDSVARIRCLIKIFELLIKLAKVKSEKLLQYIRVENYTREIIRLCSKPIAAVVAIVKNHLENIQFANVLPIRNPGMWPKNSSLGNVHELVRDPRKINLQQWKMAPVNSFKAKSTLKCRKVPEVRTSSRSRSRQQVFPNNNFDRFLQLDDDNIEDDLDDDSDDLSLPSSTTGISTLNSDDKNRISTLEAQLAQLQAQLQFLMNAQTNQAGGDGCSSMRNGLPSLVSSCTSSEPPPKRVSPPPAPPLPPPDFLKTKRPLQPDEVKFRPAEQVLKVETEKPKKAAEVDRSPNGTPMRGQ</sequence>
<organism evidence="2 3">
    <name type="scientific">Ditylenchus dipsaci</name>
    <dbReference type="NCBI Taxonomy" id="166011"/>
    <lineage>
        <taxon>Eukaryota</taxon>
        <taxon>Metazoa</taxon>
        <taxon>Ecdysozoa</taxon>
        <taxon>Nematoda</taxon>
        <taxon>Chromadorea</taxon>
        <taxon>Rhabditida</taxon>
        <taxon>Tylenchina</taxon>
        <taxon>Tylenchomorpha</taxon>
        <taxon>Sphaerularioidea</taxon>
        <taxon>Anguinidae</taxon>
        <taxon>Anguininae</taxon>
        <taxon>Ditylenchus</taxon>
    </lineage>
</organism>
<proteinExistence type="predicted"/>
<protein>
    <submittedName>
        <fullName evidence="3">Uncharacterized protein</fullName>
    </submittedName>
</protein>
<dbReference type="AlphaFoldDB" id="A0A915CTD5"/>
<evidence type="ECO:0000313" key="3">
    <source>
        <dbReference type="WBParaSite" id="jg12435"/>
    </source>
</evidence>